<proteinExistence type="predicted"/>
<organism evidence="1 2">
    <name type="scientific">Boeremia exigua</name>
    <dbReference type="NCBI Taxonomy" id="749465"/>
    <lineage>
        <taxon>Eukaryota</taxon>
        <taxon>Fungi</taxon>
        <taxon>Dikarya</taxon>
        <taxon>Ascomycota</taxon>
        <taxon>Pezizomycotina</taxon>
        <taxon>Dothideomycetes</taxon>
        <taxon>Pleosporomycetidae</taxon>
        <taxon>Pleosporales</taxon>
        <taxon>Pleosporineae</taxon>
        <taxon>Didymellaceae</taxon>
        <taxon>Boeremia</taxon>
    </lineage>
</organism>
<accession>A0ACC2IL52</accession>
<dbReference type="EMBL" id="JAPHNI010000119">
    <property type="protein sequence ID" value="KAJ8115862.1"/>
    <property type="molecule type" value="Genomic_DNA"/>
</dbReference>
<name>A0ACC2IL52_9PLEO</name>
<dbReference type="Proteomes" id="UP001153331">
    <property type="component" value="Unassembled WGS sequence"/>
</dbReference>
<keyword evidence="2" id="KW-1185">Reference proteome</keyword>
<gene>
    <name evidence="1" type="ORF">OPT61_g2597</name>
</gene>
<evidence type="ECO:0000313" key="2">
    <source>
        <dbReference type="Proteomes" id="UP001153331"/>
    </source>
</evidence>
<evidence type="ECO:0000313" key="1">
    <source>
        <dbReference type="EMBL" id="KAJ8115862.1"/>
    </source>
</evidence>
<reference evidence="1" key="1">
    <citation type="submission" date="2022-11" db="EMBL/GenBank/DDBJ databases">
        <title>Genome Sequence of Boeremia exigua.</title>
        <authorList>
            <person name="Buettner E."/>
        </authorList>
    </citation>
    <scope>NUCLEOTIDE SEQUENCE</scope>
    <source>
        <strain evidence="1">CU02</strain>
    </source>
</reference>
<sequence>MSDSEAFTQQVAEEQKLESSSSSEHVATSIGDLDIRQEQEVLELVRKYTSQSTQHNHGSPFEATNGGLLDPQSDRFRARDWAKAFYELKYSSDESVARVAGFAFQGLDVWGQGSPTDFQSTVGNTILKLPALFGRGSQRIEILRDMDGLVLPGEQLCVLGPPGSGCSTLLKTIAGETHGFQVSPDSYLNYQGVSAADMQSMFRGEAIYTAEVDTHYPQLSVGDTLYFAALARAPRNLPGGVTGERYAAHLRDVVMAMFGISHTVNTRVGNDFVRGVSGGERKRVTIAEATLSFAPLQAWDNSTRGLDSANAVEFCKTLRTQCDVFGTSACVAIYQAPQAAYDMFDKVTVLYEGRQIYFGPARAARDYFQRLGFECPESQTTPDFLTSMTSPAERRIRSGYENSTPRTSDDFACCWKKSAERQALLRDIEEYKQEYPLEGASHEQFATSRKLEKSPKQRSRSPFTLSYWSQIRLCMWRELQRLKGDPSVPVTMLIINFFEALIIASIFYNLPGDTSSFFMRGGVLFMMVMLNAFSSMLEIMSLYAKRQIVEKHNRYALYHPSAEAMASMIMDLPQKILNSLVVNCTLYFMANLRRKPGAFFFFYLTAFTMTLSMSMFFRLLASMTKTIVQALAPSSIILLCFVMYTGFAIPVNYMRGWASWIRWVNPVSYGFENVMVNEFHGRRFPCTSFVPSGPGYDDVSADQQACAVQGSRPGLNYVDGTTYVETAFSYEWNNRWRNYGILVAITIILFVAHLVMSELVASERSKGEVLVFRRSKMAKTARQRGTDEENGKISAHQGEKIENSGTSTPNVQKQQSVFHWSGVNYEVQIKGETRKILDDVDGWIKPGTLTALMGVSGAGKTTLLDVLASRTTMGVISGNIFVDGRERDESFQRKTGYAMQQDIHLETSTVREALEFSALLRQPTEYTRDERLAYVDHVIDLLDMQDYADAVVGVPGSGLNVEQRKRLTIGVELAARPKLLMFLDEPTSGLDSQTSWSICDLMEKLTRNGQAILCTVHQPSSLLFQRFDRILLLAKGGRTVYFGDIGRNSSVLLDYFARHGGPQCAKGENPAEYMLAAIGAAPGAHTSIDWPQVWKDSQEHKEVQTELSRLRELVNHPSAIMDSSEGNHEAFAASSMTQFTTVGMRVAQQYWRTPSYIYSKALLTIGCSILIGFSFFNGNNTQQGLQNQMFGVFIFLFVVLQLIYQILPMFIVQRTLYEARERQSKTYAWQTFVLSNIVIEMAWNAFMAVFCFLVWFYPVGLYRNMEPTDSVNIRSFHTLLLVVVTFLFASALAHMLIAGCPNEDVAGGLATLLSIMLYAFCGILSGPSTLPRFWIFMYRVNPFTYLVSSFMSTTLGQAPAYCADAEYQVFAPANGTCAEYMNSFMEVAGGYLRDGKAEDSCQYCRLDNTNQFLTQINANWDARWRDFGLLWVYVVFNVAAAVFLYWLPPAPQELNVDLLGSLAPVVSNMPQANRNVSSERFIEPQPQRQSMVQIALKNFSPVWFLISMDTGIISIVMHILPWQFNGLGVISTIMFVFNLLLFSLFALLAIVRLSTFPHHVKDQTLNHVEEISYSGAPAIAYLTLVAQVALTCSTAWGFRLTMLAYVLWWIGLVGTVTVCSASVIVLAKRSITDDRSLPPTIFLPLIAVMTLGTTGGIVTRYSVGMSARLAIPIIVTSYMAIGYSFFLALLYYAIYTHRLLAVGPPMKAKLPSLCVTIGPLGQFATAIQLLSTAANTRGLFGSYNRGTWLTASSASSVSAASELIALMVIGFGFLWITVAWYLIIEAAVQRRMPYGLAWWSMIFPMGVYTTALINLSIALDSDAFRGISAALLIVLVILYLMNWGFTLWRLSTGVALGIPQQREEEDWEAEERAKKEEERLYGLNQRHMEESEQE</sequence>
<protein>
    <submittedName>
        <fullName evidence="1">Uncharacterized protein</fullName>
    </submittedName>
</protein>
<comment type="caution">
    <text evidence="1">The sequence shown here is derived from an EMBL/GenBank/DDBJ whole genome shotgun (WGS) entry which is preliminary data.</text>
</comment>